<evidence type="ECO:0000259" key="6">
    <source>
        <dbReference type="PROSITE" id="PS50887"/>
    </source>
</evidence>
<keyword evidence="8" id="KW-1185">Reference proteome</keyword>
<protein>
    <recommendedName>
        <fullName evidence="1">diguanylate cyclase</fullName>
        <ecNumber evidence="1">2.7.7.65</ecNumber>
    </recommendedName>
</protein>
<dbReference type="InterPro" id="IPR001789">
    <property type="entry name" value="Sig_transdc_resp-reg_receiver"/>
</dbReference>
<evidence type="ECO:0000313" key="7">
    <source>
        <dbReference type="EMBL" id="GLS91720.1"/>
    </source>
</evidence>
<dbReference type="InterPro" id="IPR000160">
    <property type="entry name" value="GGDEF_dom"/>
</dbReference>
<dbReference type="InterPro" id="IPR050469">
    <property type="entry name" value="Diguanylate_Cyclase"/>
</dbReference>
<dbReference type="CDD" id="cd01949">
    <property type="entry name" value="GGDEF"/>
    <property type="match status" value="1"/>
</dbReference>
<gene>
    <name evidence="7" type="ORF">GCM10007916_27900</name>
</gene>
<dbReference type="InterPro" id="IPR043128">
    <property type="entry name" value="Rev_trsase/Diguanyl_cyclase"/>
</dbReference>
<feature type="domain" description="GGDEF" evidence="6">
    <location>
        <begin position="187"/>
        <end position="324"/>
    </location>
</feature>
<dbReference type="SUPFAM" id="SSF52172">
    <property type="entry name" value="CheY-like"/>
    <property type="match status" value="1"/>
</dbReference>
<reference evidence="8" key="1">
    <citation type="journal article" date="2019" name="Int. J. Syst. Evol. Microbiol.">
        <title>The Global Catalogue of Microorganisms (GCM) 10K type strain sequencing project: providing services to taxonomists for standard genome sequencing and annotation.</title>
        <authorList>
            <consortium name="The Broad Institute Genomics Platform"/>
            <consortium name="The Broad Institute Genome Sequencing Center for Infectious Disease"/>
            <person name="Wu L."/>
            <person name="Ma J."/>
        </authorList>
    </citation>
    <scope>NUCLEOTIDE SEQUENCE [LARGE SCALE GENOMIC DNA]</scope>
    <source>
        <strain evidence="8">NBRC 103166</strain>
    </source>
</reference>
<dbReference type="SMART" id="SM00267">
    <property type="entry name" value="GGDEF"/>
    <property type="match status" value="1"/>
</dbReference>
<evidence type="ECO:0000259" key="5">
    <source>
        <dbReference type="PROSITE" id="PS50110"/>
    </source>
</evidence>
<evidence type="ECO:0000313" key="8">
    <source>
        <dbReference type="Proteomes" id="UP001157353"/>
    </source>
</evidence>
<evidence type="ECO:0000256" key="2">
    <source>
        <dbReference type="ARBA" id="ARBA00034247"/>
    </source>
</evidence>
<proteinExistence type="predicted"/>
<feature type="domain" description="Response regulatory" evidence="5">
    <location>
        <begin position="7"/>
        <end position="123"/>
    </location>
</feature>
<dbReference type="PANTHER" id="PTHR45138">
    <property type="entry name" value="REGULATORY COMPONENTS OF SENSORY TRANSDUCTION SYSTEM"/>
    <property type="match status" value="1"/>
</dbReference>
<comment type="catalytic activity">
    <reaction evidence="2">
        <text>2 GTP = 3',3'-c-di-GMP + 2 diphosphate</text>
        <dbReference type="Rhea" id="RHEA:24898"/>
        <dbReference type="ChEBI" id="CHEBI:33019"/>
        <dbReference type="ChEBI" id="CHEBI:37565"/>
        <dbReference type="ChEBI" id="CHEBI:58805"/>
        <dbReference type="EC" id="2.7.7.65"/>
    </reaction>
</comment>
<evidence type="ECO:0000256" key="4">
    <source>
        <dbReference type="SAM" id="Coils"/>
    </source>
</evidence>
<name>A0ABQ6E332_9GAMM</name>
<evidence type="ECO:0000256" key="1">
    <source>
        <dbReference type="ARBA" id="ARBA00012528"/>
    </source>
</evidence>
<dbReference type="EMBL" id="BSPQ01000015">
    <property type="protein sequence ID" value="GLS91720.1"/>
    <property type="molecule type" value="Genomic_DNA"/>
</dbReference>
<dbReference type="CDD" id="cd19920">
    <property type="entry name" value="REC_PA4781-like"/>
    <property type="match status" value="1"/>
</dbReference>
<accession>A0ABQ6E332</accession>
<comment type="caution">
    <text evidence="7">The sequence shown here is derived from an EMBL/GenBank/DDBJ whole genome shotgun (WGS) entry which is preliminary data.</text>
</comment>
<dbReference type="Gene3D" id="3.40.50.2300">
    <property type="match status" value="1"/>
</dbReference>
<dbReference type="PROSITE" id="PS50887">
    <property type="entry name" value="GGDEF"/>
    <property type="match status" value="1"/>
</dbReference>
<dbReference type="SUPFAM" id="SSF55073">
    <property type="entry name" value="Nucleotide cyclase"/>
    <property type="match status" value="1"/>
</dbReference>
<feature type="coiled-coil region" evidence="4">
    <location>
        <begin position="132"/>
        <end position="159"/>
    </location>
</feature>
<dbReference type="InterPro" id="IPR029787">
    <property type="entry name" value="Nucleotide_cyclase"/>
</dbReference>
<organism evidence="7 8">
    <name type="scientific">Psychromonas marina</name>
    <dbReference type="NCBI Taxonomy" id="88364"/>
    <lineage>
        <taxon>Bacteria</taxon>
        <taxon>Pseudomonadati</taxon>
        <taxon>Pseudomonadota</taxon>
        <taxon>Gammaproteobacteria</taxon>
        <taxon>Alteromonadales</taxon>
        <taxon>Psychromonadaceae</taxon>
        <taxon>Psychromonas</taxon>
    </lineage>
</organism>
<keyword evidence="4" id="KW-0175">Coiled coil</keyword>
<dbReference type="EC" id="2.7.7.65" evidence="1"/>
<dbReference type="Pfam" id="PF00990">
    <property type="entry name" value="GGDEF"/>
    <property type="match status" value="1"/>
</dbReference>
<dbReference type="RefSeq" id="WP_284204836.1">
    <property type="nucleotide sequence ID" value="NZ_BSPQ01000015.1"/>
</dbReference>
<dbReference type="PANTHER" id="PTHR45138:SF9">
    <property type="entry name" value="DIGUANYLATE CYCLASE DGCM-RELATED"/>
    <property type="match status" value="1"/>
</dbReference>
<sequence>MTNESPLILIVDDNPENIQFLGNLLVQQQYELGVALNGIEALKFIEHRLPDLILLDIMMPNMGGFEVCKHLKHSSLTNNIPVIFISAKVETEDIIQGLEMGGVDYVKKPFNSAELLLRVKTHLELKFNRETLEKEILKRIDIQKALEKANNELQQLSNLDGLTKIANRRRFDIAIKEEGDRAKRENMPLSLIMCDVDHFKIYNDTYGHQMGDTCLQKIAEVISVACQRPGDIAARYGGEEFAIILPNTDPIGALNIADTINNALTLLNIKHNQSPVAPFVTISMGIATLVTSGEVVIDRFIHRADKALYCAKKRGRNCIVEALHEI</sequence>
<keyword evidence="3" id="KW-0597">Phosphoprotein</keyword>
<dbReference type="InterPro" id="IPR011006">
    <property type="entry name" value="CheY-like_superfamily"/>
</dbReference>
<dbReference type="SMART" id="SM00448">
    <property type="entry name" value="REC"/>
    <property type="match status" value="1"/>
</dbReference>
<dbReference type="NCBIfam" id="TIGR00254">
    <property type="entry name" value="GGDEF"/>
    <property type="match status" value="1"/>
</dbReference>
<dbReference type="Gene3D" id="3.30.70.270">
    <property type="match status" value="1"/>
</dbReference>
<dbReference type="PROSITE" id="PS50110">
    <property type="entry name" value="RESPONSE_REGULATORY"/>
    <property type="match status" value="1"/>
</dbReference>
<evidence type="ECO:0000256" key="3">
    <source>
        <dbReference type="PROSITE-ProRule" id="PRU00169"/>
    </source>
</evidence>
<dbReference type="Proteomes" id="UP001157353">
    <property type="component" value="Unassembled WGS sequence"/>
</dbReference>
<dbReference type="Pfam" id="PF00072">
    <property type="entry name" value="Response_reg"/>
    <property type="match status" value="1"/>
</dbReference>
<feature type="modified residue" description="4-aspartylphosphate" evidence="3">
    <location>
        <position position="56"/>
    </location>
</feature>